<dbReference type="InterPro" id="IPR009003">
    <property type="entry name" value="Peptidase_S1_PA"/>
</dbReference>
<feature type="domain" description="Peptidase S1" evidence="4">
    <location>
        <begin position="13"/>
        <end position="245"/>
    </location>
</feature>
<accession>A0A9W3AHH4</accession>
<evidence type="ECO:0000256" key="2">
    <source>
        <dbReference type="ARBA" id="ARBA00024195"/>
    </source>
</evidence>
<dbReference type="AlphaFoldDB" id="A0A9W3AHH4"/>
<feature type="chain" id="PRO_5040900933" evidence="3">
    <location>
        <begin position="21"/>
        <end position="245"/>
    </location>
</feature>
<evidence type="ECO:0000313" key="6">
    <source>
        <dbReference type="RefSeq" id="XP_055886691.1"/>
    </source>
</evidence>
<dbReference type="InterPro" id="IPR043504">
    <property type="entry name" value="Peptidase_S1_PA_chymotrypsin"/>
</dbReference>
<dbReference type="GeneID" id="129926476"/>
<feature type="signal peptide" evidence="3">
    <location>
        <begin position="1"/>
        <end position="20"/>
    </location>
</feature>
<keyword evidence="3" id="KW-0732">Signal</keyword>
<evidence type="ECO:0000259" key="4">
    <source>
        <dbReference type="PROSITE" id="PS50240"/>
    </source>
</evidence>
<dbReference type="Proteomes" id="UP001165740">
    <property type="component" value="Chromosome 5"/>
</dbReference>
<dbReference type="GO" id="GO:0004252">
    <property type="term" value="F:serine-type endopeptidase activity"/>
    <property type="evidence" value="ECO:0007669"/>
    <property type="project" value="InterPro"/>
</dbReference>
<name>A0A9W3AHH4_BIOGL</name>
<dbReference type="PRINTS" id="PR00722">
    <property type="entry name" value="CHYMOTRYPSIN"/>
</dbReference>
<gene>
    <name evidence="6" type="primary">LOC129926476</name>
</gene>
<organism evidence="5 6">
    <name type="scientific">Biomphalaria glabrata</name>
    <name type="common">Bloodfluke planorb</name>
    <name type="synonym">Freshwater snail</name>
    <dbReference type="NCBI Taxonomy" id="6526"/>
    <lineage>
        <taxon>Eukaryota</taxon>
        <taxon>Metazoa</taxon>
        <taxon>Spiralia</taxon>
        <taxon>Lophotrochozoa</taxon>
        <taxon>Mollusca</taxon>
        <taxon>Gastropoda</taxon>
        <taxon>Heterobranchia</taxon>
        <taxon>Euthyneura</taxon>
        <taxon>Panpulmonata</taxon>
        <taxon>Hygrophila</taxon>
        <taxon>Lymnaeoidea</taxon>
        <taxon>Planorbidae</taxon>
        <taxon>Biomphalaria</taxon>
    </lineage>
</organism>
<dbReference type="InterPro" id="IPR001314">
    <property type="entry name" value="Peptidase_S1A"/>
</dbReference>
<proteinExistence type="inferred from homology"/>
<protein>
    <submittedName>
        <fullName evidence="6">Trypsin-like</fullName>
    </submittedName>
</protein>
<evidence type="ECO:0000256" key="1">
    <source>
        <dbReference type="ARBA" id="ARBA00023157"/>
    </source>
</evidence>
<comment type="similarity">
    <text evidence="2">Belongs to the peptidase S1 family. CLIP subfamily.</text>
</comment>
<dbReference type="PROSITE" id="PS50240">
    <property type="entry name" value="TRYPSIN_DOM"/>
    <property type="match status" value="1"/>
</dbReference>
<dbReference type="InterPro" id="IPR001254">
    <property type="entry name" value="Trypsin_dom"/>
</dbReference>
<evidence type="ECO:0000313" key="5">
    <source>
        <dbReference type="Proteomes" id="UP001165740"/>
    </source>
</evidence>
<dbReference type="SMART" id="SM00020">
    <property type="entry name" value="Tryp_SPc"/>
    <property type="match status" value="1"/>
</dbReference>
<keyword evidence="5" id="KW-1185">Reference proteome</keyword>
<sequence>MNAFISTSFHILIILGNVNSEQEPDGPQFPSQVEVFLWFSRVNQWYSFCNGVLIALNKVVAPANCLKDHLPKDVRVSLGKVNKTHQQIIYVSRIDKHEDFQWYELPNDIALLTLSTPAKLDKNVQVAKLAVSSSIYVETSCMVYGWGGSRVEQVSRTLLSKNECIERADKELQYPLSSGHLICVLNPKGNNSAFCMGNLGTPLLCGPNKDTLVGIAKMMGASCKAGQASLYTDVTRYQAWILQRM</sequence>
<dbReference type="Pfam" id="PF00089">
    <property type="entry name" value="Trypsin"/>
    <property type="match status" value="1"/>
</dbReference>
<dbReference type="GO" id="GO:0006508">
    <property type="term" value="P:proteolysis"/>
    <property type="evidence" value="ECO:0007669"/>
    <property type="project" value="InterPro"/>
</dbReference>
<dbReference type="PANTHER" id="PTHR24256">
    <property type="entry name" value="TRYPTASE-RELATED"/>
    <property type="match status" value="1"/>
</dbReference>
<dbReference type="OrthoDB" id="546450at2759"/>
<evidence type="ECO:0000256" key="3">
    <source>
        <dbReference type="SAM" id="SignalP"/>
    </source>
</evidence>
<dbReference type="InterPro" id="IPR051487">
    <property type="entry name" value="Ser/Thr_Proteases_Immune/Dev"/>
</dbReference>
<dbReference type="RefSeq" id="XP_055886691.1">
    <property type="nucleotide sequence ID" value="XM_056030716.1"/>
</dbReference>
<reference evidence="6" key="1">
    <citation type="submission" date="2025-08" db="UniProtKB">
        <authorList>
            <consortium name="RefSeq"/>
        </authorList>
    </citation>
    <scope>IDENTIFICATION</scope>
</reference>
<dbReference type="Gene3D" id="2.40.10.10">
    <property type="entry name" value="Trypsin-like serine proteases"/>
    <property type="match status" value="1"/>
</dbReference>
<dbReference type="SUPFAM" id="SSF50494">
    <property type="entry name" value="Trypsin-like serine proteases"/>
    <property type="match status" value="1"/>
</dbReference>
<keyword evidence="1" id="KW-1015">Disulfide bond</keyword>